<evidence type="ECO:0000313" key="2">
    <source>
        <dbReference type="EMBL" id="GLQ23864.1"/>
    </source>
</evidence>
<protein>
    <recommendedName>
        <fullName evidence="1">Helix-turn-helix domain-containing protein</fullName>
    </recommendedName>
</protein>
<reference evidence="2" key="2">
    <citation type="submission" date="2023-01" db="EMBL/GenBank/DDBJ databases">
        <title>Draft genome sequence of Algimonas ampicilliniresistens strain NBRC 108219.</title>
        <authorList>
            <person name="Sun Q."/>
            <person name="Mori K."/>
        </authorList>
    </citation>
    <scope>NUCLEOTIDE SEQUENCE</scope>
    <source>
        <strain evidence="2">NBRC 108219</strain>
    </source>
</reference>
<proteinExistence type="predicted"/>
<comment type="caution">
    <text evidence="2">The sequence shown here is derived from an EMBL/GenBank/DDBJ whole genome shotgun (WGS) entry which is preliminary data.</text>
</comment>
<sequence>MVNPSETPYFTTEEAAIYLRMKVSTLDAMRWRHDGPTFRKHGAKVLYHRDDLDLWSRSQHVGDILAPANDRADNDD</sequence>
<name>A0ABQ5VAT3_9PROT</name>
<dbReference type="Pfam" id="PF12728">
    <property type="entry name" value="HTH_17"/>
    <property type="match status" value="1"/>
</dbReference>
<dbReference type="EMBL" id="BSNK01000002">
    <property type="protein sequence ID" value="GLQ23864.1"/>
    <property type="molecule type" value="Genomic_DNA"/>
</dbReference>
<evidence type="ECO:0000259" key="1">
    <source>
        <dbReference type="Pfam" id="PF12728"/>
    </source>
</evidence>
<evidence type="ECO:0000313" key="3">
    <source>
        <dbReference type="Proteomes" id="UP001161391"/>
    </source>
</evidence>
<dbReference type="Proteomes" id="UP001161391">
    <property type="component" value="Unassembled WGS sequence"/>
</dbReference>
<reference evidence="2" key="1">
    <citation type="journal article" date="2014" name="Int. J. Syst. Evol. Microbiol.">
        <title>Complete genome of a new Firmicutes species belonging to the dominant human colonic microbiota ('Ruminococcus bicirculans') reveals two chromosomes and a selective capacity to utilize plant glucans.</title>
        <authorList>
            <consortium name="NISC Comparative Sequencing Program"/>
            <person name="Wegmann U."/>
            <person name="Louis P."/>
            <person name="Goesmann A."/>
            <person name="Henrissat B."/>
            <person name="Duncan S.H."/>
            <person name="Flint H.J."/>
        </authorList>
    </citation>
    <scope>NUCLEOTIDE SEQUENCE</scope>
    <source>
        <strain evidence="2">NBRC 108219</strain>
    </source>
</reference>
<accession>A0ABQ5VAT3</accession>
<gene>
    <name evidence="2" type="ORF">GCM10007853_17380</name>
</gene>
<organism evidence="2 3">
    <name type="scientific">Algimonas ampicilliniresistens</name>
    <dbReference type="NCBI Taxonomy" id="1298735"/>
    <lineage>
        <taxon>Bacteria</taxon>
        <taxon>Pseudomonadati</taxon>
        <taxon>Pseudomonadota</taxon>
        <taxon>Alphaproteobacteria</taxon>
        <taxon>Maricaulales</taxon>
        <taxon>Robiginitomaculaceae</taxon>
        <taxon>Algimonas</taxon>
    </lineage>
</organism>
<dbReference type="RefSeq" id="WP_284389711.1">
    <property type="nucleotide sequence ID" value="NZ_BSNK01000002.1"/>
</dbReference>
<dbReference type="InterPro" id="IPR041657">
    <property type="entry name" value="HTH_17"/>
</dbReference>
<feature type="domain" description="Helix-turn-helix" evidence="1">
    <location>
        <begin position="9"/>
        <end position="59"/>
    </location>
</feature>
<keyword evidence="3" id="KW-1185">Reference proteome</keyword>